<dbReference type="EMBL" id="CP034670">
    <property type="protein sequence ID" value="AZR59201.1"/>
    <property type="molecule type" value="Genomic_DNA"/>
</dbReference>
<accession>A0A3S9SI26</accession>
<proteinExistence type="predicted"/>
<dbReference type="InterPro" id="IPR018247">
    <property type="entry name" value="EF_Hand_1_Ca_BS"/>
</dbReference>
<dbReference type="Proteomes" id="UP000282435">
    <property type="component" value="Chromosome"/>
</dbReference>
<dbReference type="AlphaFoldDB" id="A0A3S9SI26"/>
<dbReference type="PROSITE" id="PS00018">
    <property type="entry name" value="EF_HAND_1"/>
    <property type="match status" value="1"/>
</dbReference>
<reference evidence="1 2" key="1">
    <citation type="submission" date="2018-12" db="EMBL/GenBank/DDBJ databases">
        <title>Genome sequencing of Eikenella corrodens KCOM 3110 (= JS217).</title>
        <authorList>
            <person name="Koo J.-K."/>
            <person name="Park S.-N."/>
            <person name="Lim Y.K."/>
        </authorList>
    </citation>
    <scope>NUCLEOTIDE SEQUENCE [LARGE SCALE GENOMIC DNA]</scope>
    <source>
        <strain evidence="1 2">KCOM 3110</strain>
    </source>
</reference>
<dbReference type="InterPro" id="IPR028208">
    <property type="entry name" value="Effector_pro_NleD-like"/>
</dbReference>
<evidence type="ECO:0000313" key="2">
    <source>
        <dbReference type="Proteomes" id="UP000282435"/>
    </source>
</evidence>
<sequence>MFRNENGSPVTIHQEQSVRNALNYLRQSSTAREVLDKVSHQEKAPDIVLTNGGNAYYPSPVKVNGHVVPKSEWHSVRWNPDRSMGIRSGNGDGHRSPALGLFQELAHSADTNRNKVIDTNEYRSSSDSYLRGMLNSKERYSTELEQKVARELGEPIRNLYIDAYSINKRAENVASVAYLCSVCAERTHAVSGSPSPSGYLKTQFQRS</sequence>
<gene>
    <name evidence="1" type="ORF">ELB75_03660</name>
</gene>
<dbReference type="Pfam" id="PF14891">
    <property type="entry name" value="Peptidase_M91"/>
    <property type="match status" value="1"/>
</dbReference>
<organism evidence="1 2">
    <name type="scientific">Eikenella corrodens</name>
    <dbReference type="NCBI Taxonomy" id="539"/>
    <lineage>
        <taxon>Bacteria</taxon>
        <taxon>Pseudomonadati</taxon>
        <taxon>Pseudomonadota</taxon>
        <taxon>Betaproteobacteria</taxon>
        <taxon>Neisseriales</taxon>
        <taxon>Neisseriaceae</taxon>
        <taxon>Eikenella</taxon>
    </lineage>
</organism>
<protein>
    <submittedName>
        <fullName evidence="1">Uncharacterized protein</fullName>
    </submittedName>
</protein>
<evidence type="ECO:0000313" key="1">
    <source>
        <dbReference type="EMBL" id="AZR59201.1"/>
    </source>
</evidence>
<name>A0A3S9SI26_EIKCO</name>